<keyword evidence="2" id="KW-0472">Membrane</keyword>
<dbReference type="AlphaFoldDB" id="A0AAD9G901"/>
<evidence type="ECO:0000259" key="3">
    <source>
        <dbReference type="Pfam" id="PF00566"/>
    </source>
</evidence>
<evidence type="ECO:0000313" key="5">
    <source>
        <dbReference type="Proteomes" id="UP001195914"/>
    </source>
</evidence>
<organism evidence="4 5">
    <name type="scientific">Babesia divergens</name>
    <dbReference type="NCBI Taxonomy" id="32595"/>
    <lineage>
        <taxon>Eukaryota</taxon>
        <taxon>Sar</taxon>
        <taxon>Alveolata</taxon>
        <taxon>Apicomplexa</taxon>
        <taxon>Aconoidasida</taxon>
        <taxon>Piroplasmida</taxon>
        <taxon>Babesiidae</taxon>
        <taxon>Babesia</taxon>
    </lineage>
</organism>
<evidence type="ECO:0000256" key="1">
    <source>
        <dbReference type="SAM" id="MobiDB-lite"/>
    </source>
</evidence>
<feature type="region of interest" description="Disordered" evidence="1">
    <location>
        <begin position="923"/>
        <end position="969"/>
    </location>
</feature>
<evidence type="ECO:0000313" key="4">
    <source>
        <dbReference type="EMBL" id="KAK1934069.1"/>
    </source>
</evidence>
<reference evidence="4" key="1">
    <citation type="journal article" date="2014" name="Nucleic Acids Res.">
        <title>The evolutionary dynamics of variant antigen genes in Babesia reveal a history of genomic innovation underlying host-parasite interaction.</title>
        <authorList>
            <person name="Jackson A.P."/>
            <person name="Otto T.D."/>
            <person name="Darby A."/>
            <person name="Ramaprasad A."/>
            <person name="Xia D."/>
            <person name="Echaide I.E."/>
            <person name="Farber M."/>
            <person name="Gahlot S."/>
            <person name="Gamble J."/>
            <person name="Gupta D."/>
            <person name="Gupta Y."/>
            <person name="Jackson L."/>
            <person name="Malandrin L."/>
            <person name="Malas T.B."/>
            <person name="Moussa E."/>
            <person name="Nair M."/>
            <person name="Reid A.J."/>
            <person name="Sanders M."/>
            <person name="Sharma J."/>
            <person name="Tracey A."/>
            <person name="Quail M.A."/>
            <person name="Weir W."/>
            <person name="Wastling J.M."/>
            <person name="Hall N."/>
            <person name="Willadsen P."/>
            <person name="Lingelbach K."/>
            <person name="Shiels B."/>
            <person name="Tait A."/>
            <person name="Berriman M."/>
            <person name="Allred D.R."/>
            <person name="Pain A."/>
        </authorList>
    </citation>
    <scope>NUCLEOTIDE SEQUENCE</scope>
    <source>
        <strain evidence="4">1802A</strain>
    </source>
</reference>
<feature type="region of interest" description="Disordered" evidence="1">
    <location>
        <begin position="26"/>
        <end position="57"/>
    </location>
</feature>
<feature type="compositionally biased region" description="Basic and acidic residues" evidence="1">
    <location>
        <begin position="43"/>
        <end position="52"/>
    </location>
</feature>
<proteinExistence type="predicted"/>
<reference evidence="4" key="2">
    <citation type="submission" date="2021-05" db="EMBL/GenBank/DDBJ databases">
        <authorList>
            <person name="Pain A."/>
        </authorList>
    </citation>
    <scope>NUCLEOTIDE SEQUENCE</scope>
    <source>
        <strain evidence="4">1802A</strain>
    </source>
</reference>
<keyword evidence="5" id="KW-1185">Reference proteome</keyword>
<feature type="domain" description="Rab-GAP TBC" evidence="3">
    <location>
        <begin position="125"/>
        <end position="257"/>
    </location>
</feature>
<feature type="compositionally biased region" description="Polar residues" evidence="1">
    <location>
        <begin position="933"/>
        <end position="955"/>
    </location>
</feature>
<dbReference type="Pfam" id="PF00566">
    <property type="entry name" value="RabGAP-TBC"/>
    <property type="match status" value="1"/>
</dbReference>
<sequence>MVRINTKRRPYMPPLAARGIRHQRFVAKHPRTQTHKGKRRHKPLEQPDENNHAIDGAENDADRCNCGCGRQLRRMLSLLLQRFFASKRRWMKSLKVSKWRPQELARISEVIEENGHDAFAAKALDLDIIQLDVSRQQWLTNEENANLVRRALVTFCVVNNVGYWQGLHDVAAALVYITPKPSVGELAAMLEKLVLNFASILLRRTDENIVNDAAKISAKWRLMFQFFFPRAATELEKLSDFNSWNINWFLTMGFYRFGCAHIVLAYVYTIILCSAGCMTAFMYQELGYLGIRGHMKWLLDKNVECKHFTNNLFDDHLDEALLSKALTNSKMVHLDAEELINVSRNLYDTLNDVDCEVADFPLVAILKFSSFFFNKSPLGLYKNNDVQLKTVVQMGIADIFKGHETHRPMECQSTQSQVIPRGREKRAARSVANMKISEALNDELINIYLKNMYANVRKKSFIFPSRFAGGIAQKGLFYYHVVDVRSDYLKYGEPLQTFFGNDAVAYINEDEIDDVIKDSNFAPIFTIWVIVTDDGYDNPSDATSLESLDRGVDLYRILARSFSGVALLKGGYNALLRWKNLPTPSRFNITFLKKFLDWIPAAREQATKISIENVLDTVEDTFRDTSGRFGYDVPTGIDIFRKDTHPYDLGKSCAIDQEAIRADPCSRYAIYILVGNNMSVEVNSEGGIKVNGIIWHPHIIARCKTNIAPSFLMHVVTLFQVAKVDGFLEIVTKGTAVPGASNILKRQMSDFQECITTHAILLRENHWGECSPVPTQGLKLVTKLATACKYSTQKPFVKQWTLDSISIIRLTGLLISAEMLMKTHLTIAANQYSPKNGHGGVEHDFGEETPDYADISGDEFISEHPFRVPMEKVIEMLDARNMQNKHGMQLESGRLKTFASMTTANADARHGSACSERKVHVFSRRSKAHTRGIDTTHTPNPPNTKQTNAANSTKNVFIPRNQIKKTQNA</sequence>
<accession>A0AAD9G901</accession>
<feature type="compositionally biased region" description="Basic residues" evidence="1">
    <location>
        <begin position="26"/>
        <end position="42"/>
    </location>
</feature>
<dbReference type="Proteomes" id="UP001195914">
    <property type="component" value="Unassembled WGS sequence"/>
</dbReference>
<protein>
    <recommendedName>
        <fullName evidence="3">Rab-GAP TBC domain-containing protein</fullName>
    </recommendedName>
</protein>
<name>A0AAD9G901_BABDI</name>
<keyword evidence="2" id="KW-1133">Transmembrane helix</keyword>
<dbReference type="EMBL" id="JAHBMH010000067">
    <property type="protein sequence ID" value="KAK1934069.1"/>
    <property type="molecule type" value="Genomic_DNA"/>
</dbReference>
<dbReference type="SUPFAM" id="SSF47923">
    <property type="entry name" value="Ypt/Rab-GAP domain of gyp1p"/>
    <property type="match status" value="1"/>
</dbReference>
<feature type="transmembrane region" description="Helical" evidence="2">
    <location>
        <begin position="262"/>
        <end position="283"/>
    </location>
</feature>
<evidence type="ECO:0000256" key="2">
    <source>
        <dbReference type="SAM" id="Phobius"/>
    </source>
</evidence>
<keyword evidence="2" id="KW-0812">Transmembrane</keyword>
<dbReference type="InterPro" id="IPR000195">
    <property type="entry name" value="Rab-GAP-TBC_dom"/>
</dbReference>
<comment type="caution">
    <text evidence="4">The sequence shown here is derived from an EMBL/GenBank/DDBJ whole genome shotgun (WGS) entry which is preliminary data.</text>
</comment>
<dbReference type="InterPro" id="IPR035969">
    <property type="entry name" value="Rab-GAP_TBC_sf"/>
</dbReference>
<gene>
    <name evidence="4" type="ORF">X943_003195</name>
</gene>